<organism evidence="2 3">
    <name type="scientific">Streptomyces carpaticus</name>
    <dbReference type="NCBI Taxonomy" id="285558"/>
    <lineage>
        <taxon>Bacteria</taxon>
        <taxon>Bacillati</taxon>
        <taxon>Actinomycetota</taxon>
        <taxon>Actinomycetes</taxon>
        <taxon>Kitasatosporales</taxon>
        <taxon>Streptomycetaceae</taxon>
        <taxon>Streptomyces</taxon>
    </lineage>
</organism>
<sequence length="62" mass="6517">MADVPGGSCAGPDGLLEEHGTPKLVGRSKAARDLTVARRLWRAAEERTGTAFPLRTNTGAAR</sequence>
<dbReference type="EMBL" id="JBHGBT010000030">
    <property type="protein sequence ID" value="MFB4197299.1"/>
    <property type="molecule type" value="Genomic_DNA"/>
</dbReference>
<comment type="caution">
    <text evidence="2">The sequence shown here is derived from an EMBL/GenBank/DDBJ whole genome shotgun (WGS) entry which is preliminary data.</text>
</comment>
<evidence type="ECO:0000256" key="1">
    <source>
        <dbReference type="SAM" id="MobiDB-lite"/>
    </source>
</evidence>
<dbReference type="Proteomes" id="UP001577267">
    <property type="component" value="Unassembled WGS sequence"/>
</dbReference>
<evidence type="ECO:0000313" key="3">
    <source>
        <dbReference type="Proteomes" id="UP001577267"/>
    </source>
</evidence>
<feature type="region of interest" description="Disordered" evidence="1">
    <location>
        <begin position="1"/>
        <end position="29"/>
    </location>
</feature>
<reference evidence="2 3" key="1">
    <citation type="submission" date="2024-09" db="EMBL/GenBank/DDBJ databases">
        <title>Draft genome sequence of multifaceted antimicrobials producing Streptomyces sp. strain FH1.</title>
        <authorList>
            <person name="Hassan F."/>
            <person name="Ali H."/>
            <person name="Hassan N."/>
            <person name="Nawaz A."/>
        </authorList>
    </citation>
    <scope>NUCLEOTIDE SEQUENCE [LARGE SCALE GENOMIC DNA]</scope>
    <source>
        <strain evidence="2 3">FH1</strain>
    </source>
</reference>
<keyword evidence="3" id="KW-1185">Reference proteome</keyword>
<protein>
    <submittedName>
        <fullName evidence="2">Uncharacterized protein</fullName>
    </submittedName>
</protein>
<name>A0ABV4ZTL0_9ACTN</name>
<accession>A0ABV4ZTL0</accession>
<gene>
    <name evidence="2" type="ORF">ACE11A_23425</name>
</gene>
<evidence type="ECO:0000313" key="2">
    <source>
        <dbReference type="EMBL" id="MFB4197299.1"/>
    </source>
</evidence>
<proteinExistence type="predicted"/>